<sequence length="43" mass="4417">MATTQPRTPEPPREDPAMAPGGGLGIPGKQTLTKDVLGSAADW</sequence>
<reference evidence="2" key="2">
    <citation type="journal article" date="2015" name="Data Brief">
        <title>Shoot transcriptome of the giant reed, Arundo donax.</title>
        <authorList>
            <person name="Barrero R.A."/>
            <person name="Guerrero F.D."/>
            <person name="Moolhuijzen P."/>
            <person name="Goolsby J.A."/>
            <person name="Tidwell J."/>
            <person name="Bellgard S.E."/>
            <person name="Bellgard M.I."/>
        </authorList>
    </citation>
    <scope>NUCLEOTIDE SEQUENCE</scope>
    <source>
        <tissue evidence="2">Shoot tissue taken approximately 20 cm above the soil surface</tissue>
    </source>
</reference>
<organism evidence="2">
    <name type="scientific">Arundo donax</name>
    <name type="common">Giant reed</name>
    <name type="synonym">Donax arundinaceus</name>
    <dbReference type="NCBI Taxonomy" id="35708"/>
    <lineage>
        <taxon>Eukaryota</taxon>
        <taxon>Viridiplantae</taxon>
        <taxon>Streptophyta</taxon>
        <taxon>Embryophyta</taxon>
        <taxon>Tracheophyta</taxon>
        <taxon>Spermatophyta</taxon>
        <taxon>Magnoliopsida</taxon>
        <taxon>Liliopsida</taxon>
        <taxon>Poales</taxon>
        <taxon>Poaceae</taxon>
        <taxon>PACMAD clade</taxon>
        <taxon>Arundinoideae</taxon>
        <taxon>Arundineae</taxon>
        <taxon>Arundo</taxon>
    </lineage>
</organism>
<name>A0A0A9FL01_ARUDO</name>
<reference evidence="2" key="1">
    <citation type="submission" date="2014-09" db="EMBL/GenBank/DDBJ databases">
        <authorList>
            <person name="Magalhaes I.L.F."/>
            <person name="Oliveira U."/>
            <person name="Santos F.R."/>
            <person name="Vidigal T.H.D.A."/>
            <person name="Brescovit A.D."/>
            <person name="Santos A.J."/>
        </authorList>
    </citation>
    <scope>NUCLEOTIDE SEQUENCE</scope>
    <source>
        <tissue evidence="2">Shoot tissue taken approximately 20 cm above the soil surface</tissue>
    </source>
</reference>
<feature type="region of interest" description="Disordered" evidence="1">
    <location>
        <begin position="1"/>
        <end position="43"/>
    </location>
</feature>
<proteinExistence type="predicted"/>
<dbReference type="EMBL" id="GBRH01184236">
    <property type="protein sequence ID" value="JAE13660.1"/>
    <property type="molecule type" value="Transcribed_RNA"/>
</dbReference>
<evidence type="ECO:0000313" key="2">
    <source>
        <dbReference type="EMBL" id="JAE13660.1"/>
    </source>
</evidence>
<dbReference type="AlphaFoldDB" id="A0A0A9FL01"/>
<accession>A0A0A9FL01</accession>
<evidence type="ECO:0000256" key="1">
    <source>
        <dbReference type="SAM" id="MobiDB-lite"/>
    </source>
</evidence>
<protein>
    <submittedName>
        <fullName evidence="2">Uncharacterized protein</fullName>
    </submittedName>
</protein>